<dbReference type="Proteomes" id="UP001205843">
    <property type="component" value="Unassembled WGS sequence"/>
</dbReference>
<evidence type="ECO:0000256" key="9">
    <source>
        <dbReference type="ARBA" id="ARBA00022679"/>
    </source>
</evidence>
<dbReference type="GO" id="GO:0009236">
    <property type="term" value="P:cobalamin biosynthetic process"/>
    <property type="evidence" value="ECO:0007669"/>
    <property type="project" value="UniProtKB-UniRule"/>
</dbReference>
<organism evidence="20 21">
    <name type="scientific">Natronocella acetinitrilica</name>
    <dbReference type="NCBI Taxonomy" id="414046"/>
    <lineage>
        <taxon>Bacteria</taxon>
        <taxon>Pseudomonadati</taxon>
        <taxon>Pseudomonadota</taxon>
        <taxon>Gammaproteobacteria</taxon>
        <taxon>Chromatiales</taxon>
        <taxon>Ectothiorhodospiraceae</taxon>
        <taxon>Natronocella</taxon>
    </lineage>
</organism>
<reference evidence="20" key="1">
    <citation type="submission" date="2022-03" db="EMBL/GenBank/DDBJ databases">
        <title>Genomic Encyclopedia of Type Strains, Phase III (KMG-III): the genomes of soil and plant-associated and newly described type strains.</title>
        <authorList>
            <person name="Whitman W."/>
        </authorList>
    </citation>
    <scope>NUCLEOTIDE SEQUENCE</scope>
    <source>
        <strain evidence="20">ANL 6-2</strain>
    </source>
</reference>
<feature type="transmembrane region" description="Helical" evidence="19">
    <location>
        <begin position="31"/>
        <end position="53"/>
    </location>
</feature>
<comment type="cofactor">
    <cofactor evidence="1 19">
        <name>Mg(2+)</name>
        <dbReference type="ChEBI" id="CHEBI:18420"/>
    </cofactor>
</comment>
<gene>
    <name evidence="19" type="primary">cobS</name>
    <name evidence="20" type="ORF">J2T57_000355</name>
</gene>
<dbReference type="GO" id="GO:0008818">
    <property type="term" value="F:cobalamin 5'-phosphate synthase activity"/>
    <property type="evidence" value="ECO:0007669"/>
    <property type="project" value="UniProtKB-UniRule"/>
</dbReference>
<keyword evidence="21" id="KW-1185">Reference proteome</keyword>
<comment type="caution">
    <text evidence="20">The sequence shown here is derived from an EMBL/GenBank/DDBJ whole genome shotgun (WGS) entry which is preliminary data.</text>
</comment>
<feature type="transmembrane region" description="Helical" evidence="19">
    <location>
        <begin position="181"/>
        <end position="214"/>
    </location>
</feature>
<evidence type="ECO:0000256" key="11">
    <source>
        <dbReference type="ARBA" id="ARBA00022842"/>
    </source>
</evidence>
<keyword evidence="10 19" id="KW-0812">Transmembrane</keyword>
<evidence type="ECO:0000256" key="4">
    <source>
        <dbReference type="ARBA" id="ARBA00010561"/>
    </source>
</evidence>
<evidence type="ECO:0000256" key="14">
    <source>
        <dbReference type="ARBA" id="ARBA00025228"/>
    </source>
</evidence>
<evidence type="ECO:0000256" key="19">
    <source>
        <dbReference type="HAMAP-Rule" id="MF_00719"/>
    </source>
</evidence>
<dbReference type="NCBIfam" id="TIGR00317">
    <property type="entry name" value="cobS"/>
    <property type="match status" value="1"/>
</dbReference>
<comment type="subcellular location">
    <subcellularLocation>
        <location evidence="2 19">Cell membrane</location>
        <topology evidence="2 19">Multi-pass membrane protein</topology>
    </subcellularLocation>
</comment>
<dbReference type="PANTHER" id="PTHR34148">
    <property type="entry name" value="ADENOSYLCOBINAMIDE-GDP RIBAZOLETRANSFERASE"/>
    <property type="match status" value="1"/>
</dbReference>
<evidence type="ECO:0000313" key="21">
    <source>
        <dbReference type="Proteomes" id="UP001205843"/>
    </source>
</evidence>
<feature type="transmembrane region" description="Helical" evidence="19">
    <location>
        <begin position="60"/>
        <end position="80"/>
    </location>
</feature>
<keyword evidence="12 19" id="KW-1133">Transmembrane helix</keyword>
<comment type="function">
    <text evidence="14 19">Joins adenosylcobinamide-GDP and alpha-ribazole to generate adenosylcobalamin (Ado-cobalamin). Also synthesizes adenosylcobalamin 5'-phosphate from adenosylcobinamide-GDP and alpha-ribazole 5'-phosphate.</text>
</comment>
<dbReference type="Pfam" id="PF02654">
    <property type="entry name" value="CobS"/>
    <property type="match status" value="1"/>
</dbReference>
<name>A0AAE3KB77_9GAMM</name>
<accession>A0AAE3KB77</accession>
<evidence type="ECO:0000256" key="6">
    <source>
        <dbReference type="ARBA" id="ARBA00015850"/>
    </source>
</evidence>
<comment type="pathway">
    <text evidence="3 19">Cofactor biosynthesis; adenosylcobalamin biosynthesis; adenosylcobalamin from cob(II)yrinate a,c-diamide: step 7/7.</text>
</comment>
<comment type="catalytic activity">
    <reaction evidence="17 19">
        <text>alpha-ribazole + adenosylcob(III)inamide-GDP = adenosylcob(III)alamin + GMP + H(+)</text>
        <dbReference type="Rhea" id="RHEA:16049"/>
        <dbReference type="ChEBI" id="CHEBI:10329"/>
        <dbReference type="ChEBI" id="CHEBI:15378"/>
        <dbReference type="ChEBI" id="CHEBI:18408"/>
        <dbReference type="ChEBI" id="CHEBI:58115"/>
        <dbReference type="ChEBI" id="CHEBI:60487"/>
        <dbReference type="EC" id="2.7.8.26"/>
    </reaction>
</comment>
<keyword evidence="7 19" id="KW-1003">Cell membrane</keyword>
<evidence type="ECO:0000256" key="15">
    <source>
        <dbReference type="ARBA" id="ARBA00032605"/>
    </source>
</evidence>
<dbReference type="AlphaFoldDB" id="A0AAE3KB77"/>
<dbReference type="RefSeq" id="WP_253473318.1">
    <property type="nucleotide sequence ID" value="NZ_JALJXV010000001.1"/>
</dbReference>
<dbReference type="HAMAP" id="MF_00719">
    <property type="entry name" value="CobS"/>
    <property type="match status" value="1"/>
</dbReference>
<dbReference type="PANTHER" id="PTHR34148:SF1">
    <property type="entry name" value="ADENOSYLCOBINAMIDE-GDP RIBAZOLETRANSFERASE"/>
    <property type="match status" value="1"/>
</dbReference>
<keyword evidence="8 19" id="KW-0169">Cobalamin biosynthesis</keyword>
<feature type="transmembrane region" description="Helical" evidence="19">
    <location>
        <begin position="139"/>
        <end position="161"/>
    </location>
</feature>
<keyword evidence="9 19" id="KW-0808">Transferase</keyword>
<evidence type="ECO:0000256" key="10">
    <source>
        <dbReference type="ARBA" id="ARBA00022692"/>
    </source>
</evidence>
<comment type="catalytic activity">
    <reaction evidence="18 19">
        <text>alpha-ribazole 5'-phosphate + adenosylcob(III)inamide-GDP = adenosylcob(III)alamin 5'-phosphate + GMP + H(+)</text>
        <dbReference type="Rhea" id="RHEA:23560"/>
        <dbReference type="ChEBI" id="CHEBI:15378"/>
        <dbReference type="ChEBI" id="CHEBI:57918"/>
        <dbReference type="ChEBI" id="CHEBI:58115"/>
        <dbReference type="ChEBI" id="CHEBI:60487"/>
        <dbReference type="ChEBI" id="CHEBI:60493"/>
        <dbReference type="EC" id="2.7.8.26"/>
    </reaction>
</comment>
<sequence length="251" mass="25957">MLRGLGIALTLLTRLPVRLSRAPTPAEQGLSVMAYPLVGLLIGLLLCALALPLQWLDAPPLLAAVMIVVLWVAVTGALHLDGLADSADAWLGAHGDPDRALAIMKDPACGPAGIIALVLVLLLKVAALSALLASTRSLWWLLAAPVLGRSACAALFLLADYARSTGLAADAVKHLRPGPTWFALIALAVAVSLPGGRGGFLGLAIAVLTFYLAYRWMQAMIRGFTGDTAGATVEVVEATTLLAIALFVGMG</sequence>
<evidence type="ECO:0000256" key="8">
    <source>
        <dbReference type="ARBA" id="ARBA00022573"/>
    </source>
</evidence>
<dbReference type="GO" id="GO:0051073">
    <property type="term" value="F:adenosylcobinamide-GDP ribazoletransferase activity"/>
    <property type="evidence" value="ECO:0007669"/>
    <property type="project" value="UniProtKB-UniRule"/>
</dbReference>
<evidence type="ECO:0000256" key="5">
    <source>
        <dbReference type="ARBA" id="ARBA00013200"/>
    </source>
</evidence>
<evidence type="ECO:0000256" key="18">
    <source>
        <dbReference type="ARBA" id="ARBA00049504"/>
    </source>
</evidence>
<evidence type="ECO:0000256" key="17">
    <source>
        <dbReference type="ARBA" id="ARBA00048623"/>
    </source>
</evidence>
<evidence type="ECO:0000256" key="2">
    <source>
        <dbReference type="ARBA" id="ARBA00004651"/>
    </source>
</evidence>
<dbReference type="EMBL" id="JALJXV010000001">
    <property type="protein sequence ID" value="MCP1673263.1"/>
    <property type="molecule type" value="Genomic_DNA"/>
</dbReference>
<keyword evidence="13 19" id="KW-0472">Membrane</keyword>
<evidence type="ECO:0000313" key="20">
    <source>
        <dbReference type="EMBL" id="MCP1673263.1"/>
    </source>
</evidence>
<comment type="similarity">
    <text evidence="4 19">Belongs to the CobS family.</text>
</comment>
<dbReference type="GO" id="GO:0005886">
    <property type="term" value="C:plasma membrane"/>
    <property type="evidence" value="ECO:0007669"/>
    <property type="project" value="UniProtKB-SubCell"/>
</dbReference>
<evidence type="ECO:0000256" key="16">
    <source>
        <dbReference type="ARBA" id="ARBA00032853"/>
    </source>
</evidence>
<proteinExistence type="inferred from homology"/>
<evidence type="ECO:0000256" key="3">
    <source>
        <dbReference type="ARBA" id="ARBA00004663"/>
    </source>
</evidence>
<keyword evidence="11 19" id="KW-0460">Magnesium</keyword>
<feature type="transmembrane region" description="Helical" evidence="19">
    <location>
        <begin position="112"/>
        <end position="132"/>
    </location>
</feature>
<evidence type="ECO:0000256" key="13">
    <source>
        <dbReference type="ARBA" id="ARBA00023136"/>
    </source>
</evidence>
<evidence type="ECO:0000256" key="1">
    <source>
        <dbReference type="ARBA" id="ARBA00001946"/>
    </source>
</evidence>
<protein>
    <recommendedName>
        <fullName evidence="6 19">Adenosylcobinamide-GDP ribazoletransferase</fullName>
        <ecNumber evidence="5 19">2.7.8.26</ecNumber>
    </recommendedName>
    <alternativeName>
        <fullName evidence="16 19">Cobalamin synthase</fullName>
    </alternativeName>
    <alternativeName>
        <fullName evidence="15 19">Cobalamin-5'-phosphate synthase</fullName>
    </alternativeName>
</protein>
<evidence type="ECO:0000256" key="12">
    <source>
        <dbReference type="ARBA" id="ARBA00022989"/>
    </source>
</evidence>
<dbReference type="InterPro" id="IPR003805">
    <property type="entry name" value="CobS"/>
</dbReference>
<dbReference type="EC" id="2.7.8.26" evidence="5 19"/>
<evidence type="ECO:0000256" key="7">
    <source>
        <dbReference type="ARBA" id="ARBA00022475"/>
    </source>
</evidence>